<evidence type="ECO:0000259" key="7">
    <source>
        <dbReference type="PROSITE" id="PS50011"/>
    </source>
</evidence>
<keyword evidence="9" id="KW-1185">Reference proteome</keyword>
<dbReference type="PROSITE" id="PS50294">
    <property type="entry name" value="WD_REPEATS_REGION"/>
    <property type="match status" value="3"/>
</dbReference>
<dbReference type="PANTHER" id="PTHR19879:SF9">
    <property type="entry name" value="TRANSCRIPTION INITIATION FACTOR TFIID SUBUNIT 5"/>
    <property type="match status" value="1"/>
</dbReference>
<feature type="repeat" description="WD" evidence="5">
    <location>
        <begin position="692"/>
        <end position="728"/>
    </location>
</feature>
<feature type="repeat" description="WD" evidence="5">
    <location>
        <begin position="521"/>
        <end position="562"/>
    </location>
</feature>
<reference evidence="8 9" key="1">
    <citation type="submission" date="2021-03" db="EMBL/GenBank/DDBJ databases">
        <title>Genomic and phenotypic characterization of Chloracidobacterium isolates provides evidence for multiple species.</title>
        <authorList>
            <person name="Saini M.K."/>
            <person name="Costas A.M.G."/>
            <person name="Tank M."/>
            <person name="Bryant D.A."/>
        </authorList>
    </citation>
    <scope>NUCLEOTIDE SEQUENCE [LARGE SCALE GENOMIC DNA]</scope>
    <source>
        <strain evidence="8 9">N</strain>
    </source>
</reference>
<dbReference type="PROSITE" id="PS00108">
    <property type="entry name" value="PROTEIN_KINASE_ST"/>
    <property type="match status" value="1"/>
</dbReference>
<dbReference type="Pfam" id="PF00400">
    <property type="entry name" value="WD40"/>
    <property type="match status" value="5"/>
</dbReference>
<dbReference type="Gene3D" id="2.130.10.10">
    <property type="entry name" value="YVTN repeat-like/Quinoprotein amine dehydrogenase"/>
    <property type="match status" value="2"/>
</dbReference>
<dbReference type="InterPro" id="IPR020472">
    <property type="entry name" value="WD40_PAC1"/>
</dbReference>
<dbReference type="SUPFAM" id="SSF56112">
    <property type="entry name" value="Protein kinase-like (PK-like)"/>
    <property type="match status" value="1"/>
</dbReference>
<dbReference type="InterPro" id="IPR000719">
    <property type="entry name" value="Prot_kinase_dom"/>
</dbReference>
<keyword evidence="8" id="KW-0418">Kinase</keyword>
<feature type="repeat" description="WD" evidence="5">
    <location>
        <begin position="650"/>
        <end position="691"/>
    </location>
</feature>
<keyword evidence="4 6" id="KW-0067">ATP-binding</keyword>
<dbReference type="Pfam" id="PF00069">
    <property type="entry name" value="Pkinase"/>
    <property type="match status" value="1"/>
</dbReference>
<dbReference type="SUPFAM" id="SSF50978">
    <property type="entry name" value="WD40 repeat-like"/>
    <property type="match status" value="1"/>
</dbReference>
<keyword evidence="3 6" id="KW-0547">Nucleotide-binding</keyword>
<gene>
    <name evidence="8" type="ORF">J8C05_01000</name>
</gene>
<keyword evidence="8" id="KW-0808">Transferase</keyword>
<feature type="domain" description="Protein kinase" evidence="7">
    <location>
        <begin position="17"/>
        <end position="286"/>
    </location>
</feature>
<protein>
    <submittedName>
        <fullName evidence="8">Protein kinase</fullName>
    </submittedName>
</protein>
<dbReference type="InterPro" id="IPR011009">
    <property type="entry name" value="Kinase-like_dom_sf"/>
</dbReference>
<organism evidence="8 9">
    <name type="scientific">Chloracidobacterium sp. N</name>
    <dbReference type="NCBI Taxonomy" id="2821540"/>
    <lineage>
        <taxon>Bacteria</taxon>
        <taxon>Pseudomonadati</taxon>
        <taxon>Acidobacteriota</taxon>
        <taxon>Terriglobia</taxon>
        <taxon>Terriglobales</taxon>
        <taxon>Acidobacteriaceae</taxon>
        <taxon>Chloracidobacterium</taxon>
        <taxon>Chloracidobacterium aggregatum</taxon>
    </lineage>
</organism>
<dbReference type="Gene3D" id="1.10.510.10">
    <property type="entry name" value="Transferase(Phosphotransferase) domain 1"/>
    <property type="match status" value="1"/>
</dbReference>
<dbReference type="InterPro" id="IPR008271">
    <property type="entry name" value="Ser/Thr_kinase_AS"/>
</dbReference>
<evidence type="ECO:0000256" key="6">
    <source>
        <dbReference type="PROSITE-ProRule" id="PRU10141"/>
    </source>
</evidence>
<dbReference type="GO" id="GO:0016301">
    <property type="term" value="F:kinase activity"/>
    <property type="evidence" value="ECO:0007669"/>
    <property type="project" value="UniProtKB-KW"/>
</dbReference>
<dbReference type="PROSITE" id="PS00107">
    <property type="entry name" value="PROTEIN_KINASE_ATP"/>
    <property type="match status" value="1"/>
</dbReference>
<dbReference type="Proteomes" id="UP000677668">
    <property type="component" value="Chromosome 1"/>
</dbReference>
<dbReference type="CDD" id="cd14014">
    <property type="entry name" value="STKc_PknB_like"/>
    <property type="match status" value="1"/>
</dbReference>
<dbReference type="PRINTS" id="PR00320">
    <property type="entry name" value="GPROTEINBRPT"/>
</dbReference>
<evidence type="ECO:0000256" key="5">
    <source>
        <dbReference type="PROSITE-ProRule" id="PRU00221"/>
    </source>
</evidence>
<dbReference type="PANTHER" id="PTHR19879">
    <property type="entry name" value="TRANSCRIPTION INITIATION FACTOR TFIID"/>
    <property type="match status" value="1"/>
</dbReference>
<evidence type="ECO:0000256" key="4">
    <source>
        <dbReference type="ARBA" id="ARBA00022840"/>
    </source>
</evidence>
<proteinExistence type="predicted"/>
<dbReference type="Gene3D" id="3.30.200.20">
    <property type="entry name" value="Phosphorylase Kinase, domain 1"/>
    <property type="match status" value="1"/>
</dbReference>
<accession>A0ABX8B0A5</accession>
<dbReference type="InterPro" id="IPR001680">
    <property type="entry name" value="WD40_rpt"/>
</dbReference>
<dbReference type="PROSITE" id="PS00678">
    <property type="entry name" value="WD_REPEATS_1"/>
    <property type="match status" value="2"/>
</dbReference>
<dbReference type="InterPro" id="IPR017441">
    <property type="entry name" value="Protein_kinase_ATP_BS"/>
</dbReference>
<keyword evidence="2" id="KW-0677">Repeat</keyword>
<evidence type="ECO:0000313" key="9">
    <source>
        <dbReference type="Proteomes" id="UP000677668"/>
    </source>
</evidence>
<dbReference type="InterPro" id="IPR036322">
    <property type="entry name" value="WD40_repeat_dom_sf"/>
</dbReference>
<dbReference type="InterPro" id="IPR019775">
    <property type="entry name" value="WD40_repeat_CS"/>
</dbReference>
<dbReference type="PROSITE" id="PS50011">
    <property type="entry name" value="PROTEIN_KINASE_DOM"/>
    <property type="match status" value="1"/>
</dbReference>
<dbReference type="SMART" id="SM00320">
    <property type="entry name" value="WD40"/>
    <property type="match status" value="7"/>
</dbReference>
<feature type="repeat" description="WD" evidence="5">
    <location>
        <begin position="618"/>
        <end position="649"/>
    </location>
</feature>
<dbReference type="PROSITE" id="PS50082">
    <property type="entry name" value="WD_REPEATS_2"/>
    <property type="match status" value="5"/>
</dbReference>
<evidence type="ECO:0000256" key="3">
    <source>
        <dbReference type="ARBA" id="ARBA00022741"/>
    </source>
</evidence>
<name>A0ABX8B0A5_9BACT</name>
<evidence type="ECO:0000256" key="2">
    <source>
        <dbReference type="ARBA" id="ARBA00022737"/>
    </source>
</evidence>
<sequence length="728" mass="79450">MTTIPDPFIGVTLDGKYRLDAKIGVGGFGAVYRATHLNLNRPVAVKVLHNNIHNTTPENLERFRQEGVSACSVSHPNAVAILDFSITQDGHAYLVMELLDGRPLSDELQERFVLPLERCVEIIIPVCDVLTEAHASGIVHRDIKPDNIFLHRTRRGEVVKVLDFGIAKLARPPKEPGRRNLTATGILMGTPEYMSPERMRNKPYDGKADVYSLGIMMYQMLTGKLPFESPDNDFVAVMWMQVNDPPPPLRSYNPAVPVEIERVVMHALEKDPANRPTAEELASELLAATGESSFGYSSGKFTLGSPASTPSADPASPAVPAGLPALTAEGPSVPLLFDLTSTLEIITSPLTESVPAATAPSATNGPAPHLPNLAGLVLPAPEPVKPPEKLGEIAVFTAHTYPNSIAFSRDGRFFHSARRDQTIGMFSTEDGREITRFAAGRMFPVRCAALSPDNRLAVFSGADDSLRLRDAQSGSELRRLFGHTMVTTVAFSPDGQWIVTGGQDKTVRLWETSTGREIRRFTKHADEIACATFAPDGQSVIVMTVSGDIHLWATHTGRELLYLPPDETTYDSLSVSISDDRQRLVGSELKQVKTAESEGRRRIKRLDAGQIPYGSAQVVFTPDGRQVASVNLDSTIRLWQVADGKPVQVFIGHGNYVNSLAISADGKRLLSGSDDRTVRLWDIESGCEIMCLTGHTERVHHVALHPDGVHAFSWGQDGTVRRWGLPLP</sequence>
<feature type="repeat" description="WD" evidence="5">
    <location>
        <begin position="486"/>
        <end position="520"/>
    </location>
</feature>
<evidence type="ECO:0000256" key="1">
    <source>
        <dbReference type="ARBA" id="ARBA00022574"/>
    </source>
</evidence>
<dbReference type="EMBL" id="CP072642">
    <property type="protein sequence ID" value="QUV94070.1"/>
    <property type="molecule type" value="Genomic_DNA"/>
</dbReference>
<feature type="binding site" evidence="6">
    <location>
        <position position="46"/>
    </location>
    <ligand>
        <name>ATP</name>
        <dbReference type="ChEBI" id="CHEBI:30616"/>
    </ligand>
</feature>
<dbReference type="SMART" id="SM00220">
    <property type="entry name" value="S_TKc"/>
    <property type="match status" value="1"/>
</dbReference>
<evidence type="ECO:0000313" key="8">
    <source>
        <dbReference type="EMBL" id="QUV94070.1"/>
    </source>
</evidence>
<dbReference type="InterPro" id="IPR015943">
    <property type="entry name" value="WD40/YVTN_repeat-like_dom_sf"/>
</dbReference>
<dbReference type="RefSeq" id="WP_211422389.1">
    <property type="nucleotide sequence ID" value="NZ_CP072642.1"/>
</dbReference>
<dbReference type="CDD" id="cd00200">
    <property type="entry name" value="WD40"/>
    <property type="match status" value="1"/>
</dbReference>
<keyword evidence="1 5" id="KW-0853">WD repeat</keyword>